<dbReference type="Gene3D" id="3.30.460.10">
    <property type="entry name" value="Beta Polymerase, domain 2"/>
    <property type="match status" value="1"/>
</dbReference>
<organism evidence="2 3">
    <name type="scientific">Brotonthovivens ammoniilytica</name>
    <dbReference type="NCBI Taxonomy" id="2981725"/>
    <lineage>
        <taxon>Bacteria</taxon>
        <taxon>Bacillati</taxon>
        <taxon>Bacillota</taxon>
        <taxon>Clostridia</taxon>
        <taxon>Lachnospirales</taxon>
        <taxon>Lachnospiraceae</taxon>
        <taxon>Brotonthovivens</taxon>
    </lineage>
</organism>
<gene>
    <name evidence="2" type="ORF">OCV88_04265</name>
</gene>
<dbReference type="EMBL" id="JAOQJQ010000001">
    <property type="protein sequence ID" value="MCU6761554.1"/>
    <property type="molecule type" value="Genomic_DNA"/>
</dbReference>
<dbReference type="InterPro" id="IPR043519">
    <property type="entry name" value="NT_sf"/>
</dbReference>
<comment type="caution">
    <text evidence="2">The sequence shown here is derived from an EMBL/GenBank/DDBJ whole genome shotgun (WGS) entry which is preliminary data.</text>
</comment>
<protein>
    <recommendedName>
        <fullName evidence="1">Polymerase nucleotidyl transferase domain-containing protein</fullName>
    </recommendedName>
</protein>
<sequence length="106" mass="12353">MDILMKSCRLNNDVIERVRKHILPFDSFKQVFLFGSALELNTINNDIDILIIYAEYSNEFGNDLILFSNELGKESGMFIDITSLSAEEEKEIKFLNRIQHHCLKLK</sequence>
<evidence type="ECO:0000259" key="1">
    <source>
        <dbReference type="Pfam" id="PF01909"/>
    </source>
</evidence>
<dbReference type="InterPro" id="IPR002934">
    <property type="entry name" value="Polymerase_NTP_transf_dom"/>
</dbReference>
<dbReference type="SUPFAM" id="SSF81301">
    <property type="entry name" value="Nucleotidyltransferase"/>
    <property type="match status" value="1"/>
</dbReference>
<reference evidence="2 3" key="1">
    <citation type="journal article" date="2021" name="ISME Commun">
        <title>Automated analysis of genomic sequences facilitates high-throughput and comprehensive description of bacteria.</title>
        <authorList>
            <person name="Hitch T.C.A."/>
        </authorList>
    </citation>
    <scope>NUCLEOTIDE SEQUENCE [LARGE SCALE GENOMIC DNA]</scope>
    <source>
        <strain evidence="2 3">Sanger_109</strain>
    </source>
</reference>
<dbReference type="Proteomes" id="UP001652442">
    <property type="component" value="Unassembled WGS sequence"/>
</dbReference>
<dbReference type="RefSeq" id="WP_158424349.1">
    <property type="nucleotide sequence ID" value="NZ_JAOQJQ010000001.1"/>
</dbReference>
<accession>A0ABT2TH92</accession>
<dbReference type="Pfam" id="PF01909">
    <property type="entry name" value="NTP_transf_2"/>
    <property type="match status" value="1"/>
</dbReference>
<feature type="domain" description="Polymerase nucleotidyl transferase" evidence="1">
    <location>
        <begin position="28"/>
        <end position="92"/>
    </location>
</feature>
<evidence type="ECO:0000313" key="2">
    <source>
        <dbReference type="EMBL" id="MCU6761554.1"/>
    </source>
</evidence>
<proteinExistence type="predicted"/>
<name>A0ABT2TH92_9FIRM</name>
<evidence type="ECO:0000313" key="3">
    <source>
        <dbReference type="Proteomes" id="UP001652442"/>
    </source>
</evidence>
<keyword evidence="3" id="KW-1185">Reference proteome</keyword>